<sequence>MGEPCHIFTEVRVELWRMCPETTAEKCIFGKQHAGTSGGAQEKHTQKVGRNTPRRRERSGSSIGSRTMWGEKEEKEPQYVIFITALHS</sequence>
<evidence type="ECO:0000256" key="1">
    <source>
        <dbReference type="SAM" id="MobiDB-lite"/>
    </source>
</evidence>
<proteinExistence type="predicted"/>
<organism evidence="2 3">
    <name type="scientific">Scophthalmus maximus</name>
    <name type="common">Turbot</name>
    <name type="synonym">Psetta maxima</name>
    <dbReference type="NCBI Taxonomy" id="52904"/>
    <lineage>
        <taxon>Eukaryota</taxon>
        <taxon>Metazoa</taxon>
        <taxon>Chordata</taxon>
        <taxon>Craniata</taxon>
        <taxon>Vertebrata</taxon>
        <taxon>Euteleostomi</taxon>
        <taxon>Actinopterygii</taxon>
        <taxon>Neopterygii</taxon>
        <taxon>Teleostei</taxon>
        <taxon>Neoteleostei</taxon>
        <taxon>Acanthomorphata</taxon>
        <taxon>Carangaria</taxon>
        <taxon>Pleuronectiformes</taxon>
        <taxon>Pleuronectoidei</taxon>
        <taxon>Scophthalmidae</taxon>
        <taxon>Scophthalmus</taxon>
    </lineage>
</organism>
<dbReference type="EMBL" id="CP026256">
    <property type="protein sequence ID" value="AWP12877.1"/>
    <property type="molecule type" value="Genomic_DNA"/>
</dbReference>
<dbReference type="AlphaFoldDB" id="A0A2U9C8E6"/>
<reference evidence="2 3" key="1">
    <citation type="submission" date="2017-12" db="EMBL/GenBank/DDBJ databases">
        <title>Integrating genomic resources of turbot (Scophthalmus maximus) in depth evaluation of genetic and physical mapping variation across individuals.</title>
        <authorList>
            <person name="Martinez P."/>
        </authorList>
    </citation>
    <scope>NUCLEOTIDE SEQUENCE [LARGE SCALE GENOMIC DNA]</scope>
</reference>
<dbReference type="Proteomes" id="UP000246464">
    <property type="component" value="Chromosome 14"/>
</dbReference>
<keyword evidence="3" id="KW-1185">Reference proteome</keyword>
<evidence type="ECO:0000313" key="2">
    <source>
        <dbReference type="EMBL" id="AWP12877.1"/>
    </source>
</evidence>
<protein>
    <submittedName>
        <fullName evidence="2">Uncharacterized protein</fullName>
    </submittedName>
</protein>
<evidence type="ECO:0000313" key="3">
    <source>
        <dbReference type="Proteomes" id="UP000246464"/>
    </source>
</evidence>
<accession>A0A2U9C8E6</accession>
<name>A0A2U9C8E6_SCOMX</name>
<gene>
    <name evidence="2" type="ORF">SMAX5B_018282</name>
</gene>
<feature type="region of interest" description="Disordered" evidence="1">
    <location>
        <begin position="33"/>
        <end position="70"/>
    </location>
</feature>